<dbReference type="Proteomes" id="UP000297241">
    <property type="component" value="Unassembled WGS sequence"/>
</dbReference>
<keyword evidence="1" id="KW-1133">Transmembrane helix</keyword>
<feature type="transmembrane region" description="Helical" evidence="1">
    <location>
        <begin position="169"/>
        <end position="199"/>
    </location>
</feature>
<reference evidence="2" key="1">
    <citation type="journal article" date="2019" name="PLoS Negl. Trop. Dis.">
        <title>Revisiting the worldwide diversity of Leptospira species in the environment.</title>
        <authorList>
            <person name="Vincent A.T."/>
            <person name="Schiettekatte O."/>
            <person name="Bourhy P."/>
            <person name="Veyrier F.J."/>
            <person name="Picardeau M."/>
        </authorList>
    </citation>
    <scope>NUCLEOTIDE SEQUENCE [LARGE SCALE GENOMIC DNA]</scope>
    <source>
        <strain evidence="2">201601113</strain>
    </source>
</reference>
<gene>
    <name evidence="2" type="ORF">EHR06_08690</name>
</gene>
<feature type="transmembrane region" description="Helical" evidence="1">
    <location>
        <begin position="146"/>
        <end position="163"/>
    </location>
</feature>
<evidence type="ECO:0000313" key="2">
    <source>
        <dbReference type="EMBL" id="TGN00185.1"/>
    </source>
</evidence>
<feature type="transmembrane region" description="Helical" evidence="1">
    <location>
        <begin position="211"/>
        <end position="235"/>
    </location>
</feature>
<accession>A0A4Z1AKB6</accession>
<protein>
    <recommendedName>
        <fullName evidence="4">Glycosyltransferase RgtA/B/C/D-like domain-containing protein</fullName>
    </recommendedName>
</protein>
<feature type="transmembrane region" description="Helical" evidence="1">
    <location>
        <begin position="272"/>
        <end position="290"/>
    </location>
</feature>
<name>A0A4Z1AKB6_9LEPT</name>
<dbReference type="RefSeq" id="WP_135756634.1">
    <property type="nucleotide sequence ID" value="NZ_RQHS01000012.1"/>
</dbReference>
<dbReference type="EMBL" id="RQHS01000012">
    <property type="protein sequence ID" value="TGN00185.1"/>
    <property type="molecule type" value="Genomic_DNA"/>
</dbReference>
<feature type="transmembrane region" description="Helical" evidence="1">
    <location>
        <begin position="330"/>
        <end position="350"/>
    </location>
</feature>
<dbReference type="OrthoDB" id="8479022at2"/>
<comment type="caution">
    <text evidence="2">The sequence shown here is derived from an EMBL/GenBank/DDBJ whole genome shotgun (WGS) entry which is preliminary data.</text>
</comment>
<evidence type="ECO:0008006" key="4">
    <source>
        <dbReference type="Google" id="ProtNLM"/>
    </source>
</evidence>
<evidence type="ECO:0000256" key="1">
    <source>
        <dbReference type="SAM" id="Phobius"/>
    </source>
</evidence>
<feature type="transmembrane region" description="Helical" evidence="1">
    <location>
        <begin position="21"/>
        <end position="44"/>
    </location>
</feature>
<feature type="transmembrane region" description="Helical" evidence="1">
    <location>
        <begin position="357"/>
        <end position="374"/>
    </location>
</feature>
<feature type="transmembrane region" description="Helical" evidence="1">
    <location>
        <begin position="297"/>
        <end position="315"/>
    </location>
</feature>
<keyword evidence="1" id="KW-0472">Membrane</keyword>
<dbReference type="AlphaFoldDB" id="A0A4Z1AKB6"/>
<proteinExistence type="predicted"/>
<keyword evidence="1" id="KW-0812">Transmembrane</keyword>
<feature type="transmembrane region" description="Helical" evidence="1">
    <location>
        <begin position="95"/>
        <end position="114"/>
    </location>
</feature>
<sequence>MKDKLLKANTTIESWDPSFSNILIPCSIFLFGFFYNLHFALIGFQPLDGSIVFDGGWRILNGQIPFKDFSAPAGTTPSLIQAFFFSIFGVNWISYLVHSSLFNGLLGVISYLWFRKEGGNVFLSTLLSFLSVILFYPPIGFPFIETHSFFFSILALFLTSLAVQNVRSIYIAGIFVSFFLGFLSKQIPAALLIFGIPILMIRLQSNDLKKFLLYSIVTILGISTFVLLINLIFGIDWKEEFFYLFQITLGTGQDRFSGIQALAQQNGNAGTSIGSLLFIIKFLFDFILIFDPSKYSVKLFNFLIISVCIILYTAWKTRNEQNDQISRKKYLSQIILGGLFFFSAVFYSMVSKNQPQIGFIQFFFFFAFICLANTNTTKYPFYFIFLILAFLITREFHSNVNRTRMANDMIYEHSETKISLGYLDLRWKLPAIYEKKISYSDYNSFLNFSQKNPENILYLGDMTILLGLSGKQSFFPALWFHTDLTIPSDKFKEHHETFQSRVIENILKHKIKYIVFEGEIENFSEMCNLKVLDRLGTFISKNEKERFKIGNLPAIRILD</sequence>
<keyword evidence="3" id="KW-1185">Reference proteome</keyword>
<feature type="transmembrane region" description="Helical" evidence="1">
    <location>
        <begin position="380"/>
        <end position="397"/>
    </location>
</feature>
<organism evidence="2 3">
    <name type="scientific">Leptospira dzoumogneensis</name>
    <dbReference type="NCBI Taxonomy" id="2484904"/>
    <lineage>
        <taxon>Bacteria</taxon>
        <taxon>Pseudomonadati</taxon>
        <taxon>Spirochaetota</taxon>
        <taxon>Spirochaetia</taxon>
        <taxon>Leptospirales</taxon>
        <taxon>Leptospiraceae</taxon>
        <taxon>Leptospira</taxon>
    </lineage>
</organism>
<feature type="transmembrane region" description="Helical" evidence="1">
    <location>
        <begin position="120"/>
        <end position="139"/>
    </location>
</feature>
<evidence type="ECO:0000313" key="3">
    <source>
        <dbReference type="Proteomes" id="UP000297241"/>
    </source>
</evidence>